<dbReference type="RefSeq" id="WP_133205649.1">
    <property type="nucleotide sequence ID" value="NZ_SMRU01000023.1"/>
</dbReference>
<dbReference type="EMBL" id="SMRU01000023">
    <property type="protein sequence ID" value="TDF92459.1"/>
    <property type="molecule type" value="Genomic_DNA"/>
</dbReference>
<name>A0A4R5KBB0_9MICC</name>
<dbReference type="Proteomes" id="UP000295511">
    <property type="component" value="Unassembled WGS sequence"/>
</dbReference>
<comment type="caution">
    <text evidence="1">The sequence shown here is derived from an EMBL/GenBank/DDBJ whole genome shotgun (WGS) entry which is preliminary data.</text>
</comment>
<keyword evidence="2" id="KW-1185">Reference proteome</keyword>
<dbReference type="AlphaFoldDB" id="A0A4R5KBB0"/>
<evidence type="ECO:0000313" key="1">
    <source>
        <dbReference type="EMBL" id="TDF92459.1"/>
    </source>
</evidence>
<sequence length="166" mass="16970">MTGVGLLAGLLAGCAYSYPDSGPPPGQSPVSTWPASKPLPTPEAAIEALEAKNRAEVSRILGPAPEGTILQDSGRISAATVNLTKSTLVPSAGRYTLTAVCVGAPSAQLLVRQSGESWNITFACGTRATRDFQLDAGPVTAGVMRPIEGPLYGTGAIAGLRIWPSP</sequence>
<dbReference type="OrthoDB" id="4945798at2"/>
<accession>A0A4R5KBB0</accession>
<organism evidence="1 2">
    <name type="scientific">Arthrobacter terricola</name>
    <dbReference type="NCBI Taxonomy" id="2547396"/>
    <lineage>
        <taxon>Bacteria</taxon>
        <taxon>Bacillati</taxon>
        <taxon>Actinomycetota</taxon>
        <taxon>Actinomycetes</taxon>
        <taxon>Micrococcales</taxon>
        <taxon>Micrococcaceae</taxon>
        <taxon>Arthrobacter</taxon>
    </lineage>
</organism>
<gene>
    <name evidence="1" type="ORF">E1809_18155</name>
</gene>
<protein>
    <submittedName>
        <fullName evidence="1">Uncharacterized protein</fullName>
    </submittedName>
</protein>
<proteinExistence type="predicted"/>
<reference evidence="1 2" key="1">
    <citation type="submission" date="2019-03" db="EMBL/GenBank/DDBJ databases">
        <title>Whole genome sequence of Arthrobacter sp JH1-1.</title>
        <authorList>
            <person name="Trinh H.N."/>
        </authorList>
    </citation>
    <scope>NUCLEOTIDE SEQUENCE [LARGE SCALE GENOMIC DNA]</scope>
    <source>
        <strain evidence="1 2">JH1-1</strain>
    </source>
</reference>
<evidence type="ECO:0000313" key="2">
    <source>
        <dbReference type="Proteomes" id="UP000295511"/>
    </source>
</evidence>